<organism evidence="1 2">
    <name type="scientific">Methanothermococcus okinawensis (strain DSM 14208 / JCM 11175 / IH1)</name>
    <dbReference type="NCBI Taxonomy" id="647113"/>
    <lineage>
        <taxon>Archaea</taxon>
        <taxon>Methanobacteriati</taxon>
        <taxon>Methanobacteriota</taxon>
        <taxon>Methanomada group</taxon>
        <taxon>Methanococci</taxon>
        <taxon>Methanococcales</taxon>
        <taxon>Methanococcaceae</taxon>
        <taxon>Methanothermococcus</taxon>
    </lineage>
</organism>
<evidence type="ECO:0000313" key="1">
    <source>
        <dbReference type="EMBL" id="AEH07187.1"/>
    </source>
</evidence>
<dbReference type="STRING" id="647113.Metok_1219"/>
<dbReference type="EMBL" id="CP002792">
    <property type="protein sequence ID" value="AEH07187.1"/>
    <property type="molecule type" value="Genomic_DNA"/>
</dbReference>
<dbReference type="Pfam" id="PF11524">
    <property type="entry name" value="SeleniumBinding"/>
    <property type="match status" value="1"/>
</dbReference>
<protein>
    <submittedName>
        <fullName evidence="1">Selenium-binding protein</fullName>
    </submittedName>
</protein>
<dbReference type="Proteomes" id="UP000009296">
    <property type="component" value="Chromosome"/>
</dbReference>
<dbReference type="InterPro" id="IPR021603">
    <property type="entry name" value="SeBP_arc"/>
</dbReference>
<dbReference type="eggNOG" id="arCOG06672">
    <property type="taxonomic scope" value="Archaea"/>
</dbReference>
<evidence type="ECO:0000313" key="2">
    <source>
        <dbReference type="Proteomes" id="UP000009296"/>
    </source>
</evidence>
<dbReference type="HOGENOM" id="CLU_191929_0_0_2"/>
<sequence length="95" mass="10482">MVFTSRGVCMKLDSFIITTTNTIPGIELYYLGIVSESVEGYNMDKLLNLMKEKAKSMKAIAIIGFKTTAVYDGNNVKLIGYGTAVKDVEGQWAVY</sequence>
<dbReference type="InterPro" id="IPR038549">
    <property type="entry name" value="SeBP-like_sf"/>
</dbReference>
<dbReference type="KEGG" id="mok:Metok_1219"/>
<dbReference type="InterPro" id="IPR035439">
    <property type="entry name" value="UPF0145_dom_sf"/>
</dbReference>
<proteinExistence type="predicted"/>
<dbReference type="NCBIfam" id="TIGR03884">
    <property type="entry name" value="sel_bind_Methan"/>
    <property type="match status" value="1"/>
</dbReference>
<dbReference type="Gene3D" id="3.30.1660.30">
    <property type="entry name" value="Selenium-binding protein"/>
    <property type="match status" value="1"/>
</dbReference>
<gene>
    <name evidence="1" type="ordered locus">Metok_1219</name>
</gene>
<reference evidence="1" key="1">
    <citation type="submission" date="2011-05" db="EMBL/GenBank/DDBJ databases">
        <title>Complete sequence of chromosome of Methanothermococcus okinawensis IH1.</title>
        <authorList>
            <consortium name="US DOE Joint Genome Institute"/>
            <person name="Lucas S."/>
            <person name="Han J."/>
            <person name="Lapidus A."/>
            <person name="Cheng J.-F."/>
            <person name="Goodwin L."/>
            <person name="Pitluck S."/>
            <person name="Peters L."/>
            <person name="Mikhailova N."/>
            <person name="Held B."/>
            <person name="Han C."/>
            <person name="Tapia R."/>
            <person name="Land M."/>
            <person name="Hauser L."/>
            <person name="Kyrpides N."/>
            <person name="Ivanova N."/>
            <person name="Pagani I."/>
            <person name="Sieprawska-Lupa M."/>
            <person name="Takai K."/>
            <person name="Miyazaki J."/>
            <person name="Whitman W."/>
            <person name="Woyke T."/>
        </authorList>
    </citation>
    <scope>NUCLEOTIDE SEQUENCE</scope>
    <source>
        <strain evidence="1">IH1</strain>
    </source>
</reference>
<dbReference type="SUPFAM" id="SSF117782">
    <property type="entry name" value="YbjQ-like"/>
    <property type="match status" value="1"/>
</dbReference>
<accession>F8AJK1</accession>
<keyword evidence="2" id="KW-1185">Reference proteome</keyword>
<dbReference type="AlphaFoldDB" id="F8AJK1"/>
<name>F8AJK1_METOI</name>